<dbReference type="EMBL" id="JBHMBK010000021">
    <property type="protein sequence ID" value="MFB9687715.1"/>
    <property type="molecule type" value="Genomic_DNA"/>
</dbReference>
<sequence>MRVQHTDAQVVAEGGQQIWAVDGVRTADDGTVMRFRHFFPLETLEWRAAEYGIEPTDTATLLDIVLAEPYLSEEDWSRGHQLHDAPDIDTARADHLARCARAKLRHRISTRGAAHPCRRVAVESPLHPEAIELKQQFVAQARAAHTHARDAAPPDRIAVLRTAVTGHGRGVGE</sequence>
<dbReference type="RefSeq" id="WP_378198541.1">
    <property type="nucleotide sequence ID" value="NZ_JBHMBK010000021.1"/>
</dbReference>
<name>A0ABV5UBE6_9PSEU</name>
<protein>
    <submittedName>
        <fullName evidence="1">Uncharacterized protein</fullName>
    </submittedName>
</protein>
<evidence type="ECO:0000313" key="1">
    <source>
        <dbReference type="EMBL" id="MFB9687715.1"/>
    </source>
</evidence>
<dbReference type="Proteomes" id="UP001589535">
    <property type="component" value="Unassembled WGS sequence"/>
</dbReference>
<comment type="caution">
    <text evidence="1">The sequence shown here is derived from an EMBL/GenBank/DDBJ whole genome shotgun (WGS) entry which is preliminary data.</text>
</comment>
<evidence type="ECO:0000313" key="2">
    <source>
        <dbReference type="Proteomes" id="UP001589535"/>
    </source>
</evidence>
<proteinExistence type="predicted"/>
<accession>A0ABV5UBE6</accession>
<organism evidence="1 2">
    <name type="scientific">Amycolatopsis plumensis</name>
    <dbReference type="NCBI Taxonomy" id="236508"/>
    <lineage>
        <taxon>Bacteria</taxon>
        <taxon>Bacillati</taxon>
        <taxon>Actinomycetota</taxon>
        <taxon>Actinomycetes</taxon>
        <taxon>Pseudonocardiales</taxon>
        <taxon>Pseudonocardiaceae</taxon>
        <taxon>Amycolatopsis</taxon>
    </lineage>
</organism>
<gene>
    <name evidence="1" type="ORF">ACFFTO_26345</name>
</gene>
<keyword evidence="2" id="KW-1185">Reference proteome</keyword>
<reference evidence="1 2" key="1">
    <citation type="submission" date="2024-09" db="EMBL/GenBank/DDBJ databases">
        <authorList>
            <person name="Sun Q."/>
            <person name="Mori K."/>
        </authorList>
    </citation>
    <scope>NUCLEOTIDE SEQUENCE [LARGE SCALE GENOMIC DNA]</scope>
    <source>
        <strain evidence="1 2">JCM 13852</strain>
    </source>
</reference>